<dbReference type="Pfam" id="PF00126">
    <property type="entry name" value="HTH_1"/>
    <property type="match status" value="1"/>
</dbReference>
<dbReference type="PANTHER" id="PTHR30346:SF29">
    <property type="entry name" value="LYSR SUBSTRATE-BINDING"/>
    <property type="match status" value="1"/>
</dbReference>
<dbReference type="InterPro" id="IPR000847">
    <property type="entry name" value="LysR_HTH_N"/>
</dbReference>
<dbReference type="PANTHER" id="PTHR30346">
    <property type="entry name" value="TRANSCRIPTIONAL DUAL REGULATOR HCAR-RELATED"/>
    <property type="match status" value="1"/>
</dbReference>
<name>A0ABY4YMC3_9MICO</name>
<feature type="domain" description="HTH lysR-type" evidence="5">
    <location>
        <begin position="2"/>
        <end position="59"/>
    </location>
</feature>
<keyword evidence="2" id="KW-0805">Transcription regulation</keyword>
<sequence>MLNLRRLQLLVELRRLGTIAAVGQALHYSPSGVSQQLATLEDETGVTLLERVGRRVRLTRAGEILCDNAVIMLEQAERTEAALAEVQTKATGQVKIAAFQTFNIAILPNLIRNLAEQQIEVIASQLEPEAALPALLNHEFDVAIAEGYGDHQPATTRDLRTLAVMKDPLYLAIPKNMTGTVTEIADTAAMPWVMEPDDSLSRRWAVSRCREAGFEPRVRYQTNDLLTHVALIKSGHAVGFLPALIKACTALDNVTLLTLDSPFRRVKVITRAQSIHYPAVVTTVEEIRALSQHHSGRDISF</sequence>
<dbReference type="SUPFAM" id="SSF46785">
    <property type="entry name" value="Winged helix' DNA-binding domain"/>
    <property type="match status" value="1"/>
</dbReference>
<dbReference type="Pfam" id="PF03466">
    <property type="entry name" value="LysR_substrate"/>
    <property type="match status" value="1"/>
</dbReference>
<evidence type="ECO:0000256" key="3">
    <source>
        <dbReference type="ARBA" id="ARBA00023125"/>
    </source>
</evidence>
<evidence type="ECO:0000259" key="5">
    <source>
        <dbReference type="PROSITE" id="PS50931"/>
    </source>
</evidence>
<dbReference type="Gene3D" id="3.40.190.10">
    <property type="entry name" value="Periplasmic binding protein-like II"/>
    <property type="match status" value="2"/>
</dbReference>
<dbReference type="EMBL" id="CP099490">
    <property type="protein sequence ID" value="USQ77834.1"/>
    <property type="molecule type" value="Genomic_DNA"/>
</dbReference>
<accession>A0ABY4YMC3</accession>
<evidence type="ECO:0000256" key="2">
    <source>
        <dbReference type="ARBA" id="ARBA00023015"/>
    </source>
</evidence>
<evidence type="ECO:0000256" key="4">
    <source>
        <dbReference type="ARBA" id="ARBA00023163"/>
    </source>
</evidence>
<evidence type="ECO:0000256" key="1">
    <source>
        <dbReference type="ARBA" id="ARBA00009437"/>
    </source>
</evidence>
<dbReference type="SUPFAM" id="SSF53850">
    <property type="entry name" value="Periplasmic binding protein-like II"/>
    <property type="match status" value="1"/>
</dbReference>
<protein>
    <submittedName>
        <fullName evidence="6">LysR family transcriptional regulator</fullName>
    </submittedName>
</protein>
<dbReference type="InterPro" id="IPR005119">
    <property type="entry name" value="LysR_subst-bd"/>
</dbReference>
<keyword evidence="4" id="KW-0804">Transcription</keyword>
<reference evidence="6" key="1">
    <citation type="submission" date="2022-06" db="EMBL/GenBank/DDBJ databases">
        <title>Ornithinimicrobium JY.X270.</title>
        <authorList>
            <person name="Huang Y."/>
        </authorList>
    </citation>
    <scope>NUCLEOTIDE SEQUENCE</scope>
    <source>
        <strain evidence="6">JY.X270</strain>
    </source>
</reference>
<proteinExistence type="inferred from homology"/>
<dbReference type="PROSITE" id="PS50931">
    <property type="entry name" value="HTH_LYSR"/>
    <property type="match status" value="1"/>
</dbReference>
<dbReference type="InterPro" id="IPR036390">
    <property type="entry name" value="WH_DNA-bd_sf"/>
</dbReference>
<evidence type="ECO:0000313" key="7">
    <source>
        <dbReference type="Proteomes" id="UP001056535"/>
    </source>
</evidence>
<comment type="similarity">
    <text evidence="1">Belongs to the LysR transcriptional regulatory family.</text>
</comment>
<keyword evidence="7" id="KW-1185">Reference proteome</keyword>
<organism evidence="6 7">
    <name type="scientific">Ornithinimicrobium cryptoxanthini</name>
    <dbReference type="NCBI Taxonomy" id="2934161"/>
    <lineage>
        <taxon>Bacteria</taxon>
        <taxon>Bacillati</taxon>
        <taxon>Actinomycetota</taxon>
        <taxon>Actinomycetes</taxon>
        <taxon>Micrococcales</taxon>
        <taxon>Ornithinimicrobiaceae</taxon>
        <taxon>Ornithinimicrobium</taxon>
    </lineage>
</organism>
<gene>
    <name evidence="6" type="ORF">NF557_08080</name>
</gene>
<dbReference type="Gene3D" id="1.10.10.10">
    <property type="entry name" value="Winged helix-like DNA-binding domain superfamily/Winged helix DNA-binding domain"/>
    <property type="match status" value="1"/>
</dbReference>
<keyword evidence="3" id="KW-0238">DNA-binding</keyword>
<dbReference type="InterPro" id="IPR036388">
    <property type="entry name" value="WH-like_DNA-bd_sf"/>
</dbReference>
<dbReference type="RefSeq" id="WP_252623539.1">
    <property type="nucleotide sequence ID" value="NZ_CP099490.1"/>
</dbReference>
<evidence type="ECO:0000313" key="6">
    <source>
        <dbReference type="EMBL" id="USQ77834.1"/>
    </source>
</evidence>
<dbReference type="Proteomes" id="UP001056535">
    <property type="component" value="Chromosome"/>
</dbReference>